<evidence type="ECO:0000313" key="3">
    <source>
        <dbReference type="EMBL" id="GIO47321.1"/>
    </source>
</evidence>
<evidence type="ECO:0000259" key="2">
    <source>
        <dbReference type="Pfam" id="PF00535"/>
    </source>
</evidence>
<dbReference type="EMBL" id="BORT01000007">
    <property type="protein sequence ID" value="GIO47321.1"/>
    <property type="molecule type" value="Genomic_DNA"/>
</dbReference>
<dbReference type="PANTHER" id="PTHR22916:SF3">
    <property type="entry name" value="UDP-GLCNAC:BETAGAL BETA-1,3-N-ACETYLGLUCOSAMINYLTRANSFERASE-LIKE PROTEIN 1"/>
    <property type="match status" value="1"/>
</dbReference>
<comment type="similarity">
    <text evidence="1">Belongs to the glycosyltransferase 2 family.</text>
</comment>
<dbReference type="PANTHER" id="PTHR22916">
    <property type="entry name" value="GLYCOSYLTRANSFERASE"/>
    <property type="match status" value="1"/>
</dbReference>
<comment type="caution">
    <text evidence="3">The sequence shown here is derived from an EMBL/GenBank/DDBJ whole genome shotgun (WGS) entry which is preliminary data.</text>
</comment>
<dbReference type="AlphaFoldDB" id="A0A920CNC8"/>
<reference evidence="3 4" key="1">
    <citation type="submission" date="2021-03" db="EMBL/GenBank/DDBJ databases">
        <title>Antimicrobial resistance genes in bacteria isolated from Japanese honey, and their potential for conferring macrolide and lincosamide resistance in the American foulbrood pathogen Paenibacillus larvae.</title>
        <authorList>
            <person name="Okamoto M."/>
            <person name="Kumagai M."/>
            <person name="Kanamori H."/>
            <person name="Takamatsu D."/>
        </authorList>
    </citation>
    <scope>NUCLEOTIDE SEQUENCE [LARGE SCALE GENOMIC DNA]</scope>
    <source>
        <strain evidence="3 4">J34TS1</strain>
    </source>
</reference>
<keyword evidence="3" id="KW-0808">Transferase</keyword>
<dbReference type="Proteomes" id="UP000682811">
    <property type="component" value="Unassembled WGS sequence"/>
</dbReference>
<sequence>MDTVSVVIPAYNHEKFIGDAIESLFNQTYPHIDIIVVDDGSTDGTQNILDRYRNRITAIRQSNSGVCAARNAGIRLARGRYICFLDSDDLFLPDKIERQLKVFHKNPKIGLVHTGANVMSKAMDGWNLWYTYTPPVFHSRDEQIKALLEANYIVCSTVMVRRDLFSLAGLFDTRYRHYGEDYDMWLRLLAWSDFSSIPEVMLHYRWHGGNQSRSADQKAISNIRQEAAARLVPATG</sequence>
<organism evidence="3 4">
    <name type="scientific">Paenibacillus azoreducens</name>
    <dbReference type="NCBI Taxonomy" id="116718"/>
    <lineage>
        <taxon>Bacteria</taxon>
        <taxon>Bacillati</taxon>
        <taxon>Bacillota</taxon>
        <taxon>Bacilli</taxon>
        <taxon>Bacillales</taxon>
        <taxon>Paenibacillaceae</taxon>
        <taxon>Paenibacillus</taxon>
    </lineage>
</organism>
<protein>
    <submittedName>
        <fullName evidence="3">Glycosyl transferase family 2</fullName>
    </submittedName>
</protein>
<accession>A0A920CNC8</accession>
<feature type="domain" description="Glycosyltransferase 2-like" evidence="2">
    <location>
        <begin position="5"/>
        <end position="165"/>
    </location>
</feature>
<evidence type="ECO:0000313" key="4">
    <source>
        <dbReference type="Proteomes" id="UP000682811"/>
    </source>
</evidence>
<dbReference type="InterPro" id="IPR001173">
    <property type="entry name" value="Glyco_trans_2-like"/>
</dbReference>
<evidence type="ECO:0000256" key="1">
    <source>
        <dbReference type="ARBA" id="ARBA00006739"/>
    </source>
</evidence>
<keyword evidence="4" id="KW-1185">Reference proteome</keyword>
<dbReference type="Gene3D" id="3.90.550.10">
    <property type="entry name" value="Spore Coat Polysaccharide Biosynthesis Protein SpsA, Chain A"/>
    <property type="match status" value="1"/>
</dbReference>
<name>A0A920CNC8_9BACL</name>
<dbReference type="Pfam" id="PF00535">
    <property type="entry name" value="Glycos_transf_2"/>
    <property type="match status" value="1"/>
</dbReference>
<dbReference type="RefSeq" id="WP_212978193.1">
    <property type="nucleotide sequence ID" value="NZ_AP025343.1"/>
</dbReference>
<dbReference type="SUPFAM" id="SSF53448">
    <property type="entry name" value="Nucleotide-diphospho-sugar transferases"/>
    <property type="match status" value="1"/>
</dbReference>
<proteinExistence type="inferred from homology"/>
<gene>
    <name evidence="3" type="ORF">J34TS1_20860</name>
</gene>
<dbReference type="GO" id="GO:0016758">
    <property type="term" value="F:hexosyltransferase activity"/>
    <property type="evidence" value="ECO:0007669"/>
    <property type="project" value="UniProtKB-ARBA"/>
</dbReference>
<dbReference type="InterPro" id="IPR029044">
    <property type="entry name" value="Nucleotide-diphossugar_trans"/>
</dbReference>